<reference evidence="2" key="2">
    <citation type="submission" date="2023-05" db="EMBL/GenBank/DDBJ databases">
        <authorList>
            <person name="Fouks B."/>
        </authorList>
    </citation>
    <scope>NUCLEOTIDE SEQUENCE</scope>
    <source>
        <strain evidence="2">Stay&amp;Tobe</strain>
        <tissue evidence="2">Testes</tissue>
    </source>
</reference>
<keyword evidence="1" id="KW-0812">Transmembrane</keyword>
<comment type="caution">
    <text evidence="2">The sequence shown here is derived from an EMBL/GenBank/DDBJ whole genome shotgun (WGS) entry which is preliminary data.</text>
</comment>
<keyword evidence="1" id="KW-0472">Membrane</keyword>
<evidence type="ECO:0000256" key="1">
    <source>
        <dbReference type="SAM" id="Phobius"/>
    </source>
</evidence>
<evidence type="ECO:0000313" key="3">
    <source>
        <dbReference type="Proteomes" id="UP001233999"/>
    </source>
</evidence>
<feature type="transmembrane region" description="Helical" evidence="1">
    <location>
        <begin position="24"/>
        <end position="43"/>
    </location>
</feature>
<organism evidence="2 3">
    <name type="scientific">Diploptera punctata</name>
    <name type="common">Pacific beetle cockroach</name>
    <dbReference type="NCBI Taxonomy" id="6984"/>
    <lineage>
        <taxon>Eukaryota</taxon>
        <taxon>Metazoa</taxon>
        <taxon>Ecdysozoa</taxon>
        <taxon>Arthropoda</taxon>
        <taxon>Hexapoda</taxon>
        <taxon>Insecta</taxon>
        <taxon>Pterygota</taxon>
        <taxon>Neoptera</taxon>
        <taxon>Polyneoptera</taxon>
        <taxon>Dictyoptera</taxon>
        <taxon>Blattodea</taxon>
        <taxon>Blaberoidea</taxon>
        <taxon>Blaberidae</taxon>
        <taxon>Diplopterinae</taxon>
        <taxon>Diploptera</taxon>
    </lineage>
</organism>
<dbReference type="EMBL" id="JASPKZ010010575">
    <property type="protein sequence ID" value="KAJ9574260.1"/>
    <property type="molecule type" value="Genomic_DNA"/>
</dbReference>
<reference evidence="2" key="1">
    <citation type="journal article" date="2023" name="IScience">
        <title>Live-bearing cockroach genome reveals convergent evolutionary mechanisms linked to viviparity in insects and beyond.</title>
        <authorList>
            <person name="Fouks B."/>
            <person name="Harrison M.C."/>
            <person name="Mikhailova A.A."/>
            <person name="Marchal E."/>
            <person name="English S."/>
            <person name="Carruthers M."/>
            <person name="Jennings E.C."/>
            <person name="Chiamaka E.L."/>
            <person name="Frigard R.A."/>
            <person name="Pippel M."/>
            <person name="Attardo G.M."/>
            <person name="Benoit J.B."/>
            <person name="Bornberg-Bauer E."/>
            <person name="Tobe S.S."/>
        </authorList>
    </citation>
    <scope>NUCLEOTIDE SEQUENCE</scope>
    <source>
        <strain evidence="2">Stay&amp;Tobe</strain>
    </source>
</reference>
<evidence type="ECO:0000313" key="2">
    <source>
        <dbReference type="EMBL" id="KAJ9574260.1"/>
    </source>
</evidence>
<accession>A0AAD7Z5T7</accession>
<dbReference type="Proteomes" id="UP001233999">
    <property type="component" value="Unassembled WGS sequence"/>
</dbReference>
<proteinExistence type="predicted"/>
<feature type="non-terminal residue" evidence="2">
    <location>
        <position position="56"/>
    </location>
</feature>
<dbReference type="AlphaFoldDB" id="A0AAD7Z5T7"/>
<feature type="non-terminal residue" evidence="2">
    <location>
        <position position="1"/>
    </location>
</feature>
<protein>
    <submittedName>
        <fullName evidence="2">Uncharacterized protein</fullName>
    </submittedName>
</protein>
<keyword evidence="3" id="KW-1185">Reference proteome</keyword>
<sequence>VYPILNMFPHNTSSRWTRTCQNHYLLPLPYVTHFFFFFLFVIFTHSQGIQTARGGR</sequence>
<name>A0AAD7Z5T7_DIPPU</name>
<gene>
    <name evidence="2" type="ORF">L9F63_026095</name>
</gene>
<keyword evidence="1" id="KW-1133">Transmembrane helix</keyword>